<keyword evidence="3" id="KW-0479">Metal-binding</keyword>
<dbReference type="AlphaFoldDB" id="A0A318J9U3"/>
<sequence length="222" mass="25271">MSKPVFDPQSFPIHSLGEETAVPAEHLSPAWLRQRFLQHYEWSPEVVDESFFSKNLPFRAASVLIPIVMRDEGLTVLLTERAAHLHHHPGQISFPGGRFEDEDIDPVTTALREAEEEIGLQREYVEILGSLPEYKTGTGYQVSPIVSLIMPGFPVRTDPSEVASIFEVPLSFLMDGKNHQRRSFDLPDNAGKRHFYAMPYEQHFIWGATAGMLRNLFHFLRA</sequence>
<dbReference type="InterPro" id="IPR045121">
    <property type="entry name" value="CoAse"/>
</dbReference>
<protein>
    <submittedName>
        <fullName evidence="8">NUDIX domain-containing protein</fullName>
    </submittedName>
</protein>
<dbReference type="NCBIfam" id="NF007980">
    <property type="entry name" value="PRK10707.1"/>
    <property type="match status" value="1"/>
</dbReference>
<dbReference type="PROSITE" id="PS51462">
    <property type="entry name" value="NUDIX"/>
    <property type="match status" value="1"/>
</dbReference>
<proteinExistence type="predicted"/>
<evidence type="ECO:0000313" key="8">
    <source>
        <dbReference type="EMBL" id="PXX43297.1"/>
    </source>
</evidence>
<accession>A0A318J9U3</accession>
<evidence type="ECO:0000256" key="5">
    <source>
        <dbReference type="ARBA" id="ARBA00022842"/>
    </source>
</evidence>
<keyword evidence="5" id="KW-0460">Magnesium</keyword>
<keyword evidence="9" id="KW-1185">Reference proteome</keyword>
<dbReference type="EMBL" id="QJKB01000004">
    <property type="protein sequence ID" value="PXX43297.1"/>
    <property type="molecule type" value="Genomic_DNA"/>
</dbReference>
<dbReference type="GO" id="GO:0010945">
    <property type="term" value="F:coenzyme A diphosphatase activity"/>
    <property type="evidence" value="ECO:0007669"/>
    <property type="project" value="InterPro"/>
</dbReference>
<evidence type="ECO:0000256" key="3">
    <source>
        <dbReference type="ARBA" id="ARBA00022723"/>
    </source>
</evidence>
<dbReference type="CDD" id="cd03426">
    <property type="entry name" value="NUDIX_CoAse_Nudt7"/>
    <property type="match status" value="1"/>
</dbReference>
<gene>
    <name evidence="8" type="ORF">DFR42_104298</name>
</gene>
<evidence type="ECO:0000313" key="9">
    <source>
        <dbReference type="Proteomes" id="UP000247792"/>
    </source>
</evidence>
<feature type="domain" description="Nudix hydrolase" evidence="7">
    <location>
        <begin position="57"/>
        <end position="194"/>
    </location>
</feature>
<evidence type="ECO:0000256" key="1">
    <source>
        <dbReference type="ARBA" id="ARBA00001936"/>
    </source>
</evidence>
<dbReference type="PANTHER" id="PTHR12992">
    <property type="entry name" value="NUDIX HYDROLASE"/>
    <property type="match status" value="1"/>
</dbReference>
<organism evidence="8 9">
    <name type="scientific">Undibacterium pigrum</name>
    <dbReference type="NCBI Taxonomy" id="401470"/>
    <lineage>
        <taxon>Bacteria</taxon>
        <taxon>Pseudomonadati</taxon>
        <taxon>Pseudomonadota</taxon>
        <taxon>Betaproteobacteria</taxon>
        <taxon>Burkholderiales</taxon>
        <taxon>Oxalobacteraceae</taxon>
        <taxon>Undibacterium</taxon>
    </lineage>
</organism>
<dbReference type="OrthoDB" id="9802805at2"/>
<keyword evidence="4" id="KW-0378">Hydrolase</keyword>
<evidence type="ECO:0000256" key="6">
    <source>
        <dbReference type="ARBA" id="ARBA00023211"/>
    </source>
</evidence>
<dbReference type="Pfam" id="PF00293">
    <property type="entry name" value="NUDIX"/>
    <property type="match status" value="1"/>
</dbReference>
<dbReference type="RefSeq" id="WP_110255827.1">
    <property type="nucleotide sequence ID" value="NZ_QJKB01000004.1"/>
</dbReference>
<dbReference type="InterPro" id="IPR015797">
    <property type="entry name" value="NUDIX_hydrolase-like_dom_sf"/>
</dbReference>
<comment type="cofactor">
    <cofactor evidence="1">
        <name>Mn(2+)</name>
        <dbReference type="ChEBI" id="CHEBI:29035"/>
    </cofactor>
</comment>
<dbReference type="PANTHER" id="PTHR12992:SF11">
    <property type="entry name" value="MITOCHONDRIAL COENZYME A DIPHOSPHATASE NUDT8"/>
    <property type="match status" value="1"/>
</dbReference>
<dbReference type="Proteomes" id="UP000247792">
    <property type="component" value="Unassembled WGS sequence"/>
</dbReference>
<dbReference type="InterPro" id="IPR000086">
    <property type="entry name" value="NUDIX_hydrolase_dom"/>
</dbReference>
<keyword evidence="6" id="KW-0464">Manganese</keyword>
<name>A0A318J9U3_9BURK</name>
<comment type="caution">
    <text evidence="8">The sequence shown here is derived from an EMBL/GenBank/DDBJ whole genome shotgun (WGS) entry which is preliminary data.</text>
</comment>
<evidence type="ECO:0000256" key="2">
    <source>
        <dbReference type="ARBA" id="ARBA00001946"/>
    </source>
</evidence>
<dbReference type="Gene3D" id="3.90.79.10">
    <property type="entry name" value="Nucleoside Triphosphate Pyrophosphohydrolase"/>
    <property type="match status" value="1"/>
</dbReference>
<evidence type="ECO:0000256" key="4">
    <source>
        <dbReference type="ARBA" id="ARBA00022801"/>
    </source>
</evidence>
<comment type="cofactor">
    <cofactor evidence="2">
        <name>Mg(2+)</name>
        <dbReference type="ChEBI" id="CHEBI:18420"/>
    </cofactor>
</comment>
<reference evidence="8 9" key="1">
    <citation type="submission" date="2018-05" db="EMBL/GenBank/DDBJ databases">
        <title>Genomic Encyclopedia of Type Strains, Phase IV (KMG-IV): sequencing the most valuable type-strain genomes for metagenomic binning, comparative biology and taxonomic classification.</title>
        <authorList>
            <person name="Goeker M."/>
        </authorList>
    </citation>
    <scope>NUCLEOTIDE SEQUENCE [LARGE SCALE GENOMIC DNA]</scope>
    <source>
        <strain evidence="8 9">DSM 19792</strain>
    </source>
</reference>
<dbReference type="SUPFAM" id="SSF55811">
    <property type="entry name" value="Nudix"/>
    <property type="match status" value="1"/>
</dbReference>
<evidence type="ECO:0000259" key="7">
    <source>
        <dbReference type="PROSITE" id="PS51462"/>
    </source>
</evidence>
<dbReference type="GO" id="GO:0046872">
    <property type="term" value="F:metal ion binding"/>
    <property type="evidence" value="ECO:0007669"/>
    <property type="project" value="UniProtKB-KW"/>
</dbReference>